<comment type="caution">
    <text evidence="1">The sequence shown here is derived from an EMBL/GenBank/DDBJ whole genome shotgun (WGS) entry which is preliminary data.</text>
</comment>
<dbReference type="NCBIfam" id="TIGR02215">
    <property type="entry name" value="phage_chp_gp8"/>
    <property type="match status" value="1"/>
</dbReference>
<dbReference type="EMBL" id="JADQAZ010000001">
    <property type="protein sequence ID" value="MBT0957064.1"/>
    <property type="molecule type" value="Genomic_DNA"/>
</dbReference>
<sequence length="200" mass="22120">MMLAQQSQIPASALPVDVFKEHLRLGTGFADDGAEDGLLETYLRAALTAVEAWTGKVLLTREYHWTINRWRDAAAQALPVAPVEAIGAIRFIDRLGWEEAVPSARYRLQVDTHRPLICATSALLPEPPTGGDIRIEFTAGFGPTWEDVPSDLGQAVVVLAAHYYEYRHDMRVGEGVIPYTVSALIERWRTVRILGGGRGR</sequence>
<name>A0AAP2CMF5_9RHOB</name>
<dbReference type="RefSeq" id="WP_327793241.1">
    <property type="nucleotide sequence ID" value="NZ_JADQAZ010000001.1"/>
</dbReference>
<keyword evidence="2" id="KW-1185">Reference proteome</keyword>
<dbReference type="InterPro" id="IPR011738">
    <property type="entry name" value="Phage_CHP"/>
</dbReference>
<proteinExistence type="predicted"/>
<accession>A0AAP2CMF5</accession>
<evidence type="ECO:0000313" key="1">
    <source>
        <dbReference type="EMBL" id="MBT0957064.1"/>
    </source>
</evidence>
<dbReference type="Proteomes" id="UP001315686">
    <property type="component" value="Unassembled WGS sequence"/>
</dbReference>
<dbReference type="AlphaFoldDB" id="A0AAP2CMF5"/>
<gene>
    <name evidence="1" type="ORF">IV417_06685</name>
</gene>
<protein>
    <recommendedName>
        <fullName evidence="3">Gene transfer agent protein</fullName>
    </recommendedName>
</protein>
<dbReference type="CDD" id="cd08054">
    <property type="entry name" value="gp6"/>
    <property type="match status" value="1"/>
</dbReference>
<evidence type="ECO:0008006" key="3">
    <source>
        <dbReference type="Google" id="ProtNLM"/>
    </source>
</evidence>
<evidence type="ECO:0000313" key="2">
    <source>
        <dbReference type="Proteomes" id="UP001315686"/>
    </source>
</evidence>
<dbReference type="Gene3D" id="1.10.3230.30">
    <property type="entry name" value="Phage gp6-like head-tail connector protein"/>
    <property type="match status" value="1"/>
</dbReference>
<organism evidence="1 2">
    <name type="scientific">Harenicola maris</name>
    <dbReference type="NCBI Taxonomy" id="2841044"/>
    <lineage>
        <taxon>Bacteria</taxon>
        <taxon>Pseudomonadati</taxon>
        <taxon>Pseudomonadota</taxon>
        <taxon>Alphaproteobacteria</taxon>
        <taxon>Rhodobacterales</taxon>
        <taxon>Paracoccaceae</taxon>
        <taxon>Harenicola</taxon>
    </lineage>
</organism>
<reference evidence="1 2" key="1">
    <citation type="journal article" date="2021" name="Arch. Microbiol.">
        <title>Harenicola maris gen. nov., sp. nov. isolated from the Sea of Japan shallow sediments.</title>
        <authorList>
            <person name="Romanenko L.A."/>
            <person name="Kurilenko V.V."/>
            <person name="Chernysheva N.Y."/>
            <person name="Tekutyeva L.A."/>
            <person name="Velansky P.V."/>
            <person name="Svetashev V.I."/>
            <person name="Isaeva M.P."/>
        </authorList>
    </citation>
    <scope>NUCLEOTIDE SEQUENCE [LARGE SCALE GENOMIC DNA]</scope>
    <source>
        <strain evidence="1 2">KMM 3653</strain>
    </source>
</reference>